<dbReference type="AlphaFoldDB" id="A0A0F3Q443"/>
<dbReference type="EMBL" id="LAOD01000016">
    <property type="protein sequence ID" value="KJV86219.1"/>
    <property type="molecule type" value="Genomic_DNA"/>
</dbReference>
<name>A0A0F3Q443_ANAPH</name>
<sequence length="39" mass="4316">MNKVVFGDQPHAYSSSGTLDALEGVTVKVMTTYCQYMSR</sequence>
<protein>
    <submittedName>
        <fullName evidence="1">Peptidase, M16 family domain protein</fullName>
    </submittedName>
</protein>
<accession>A0A0F3Q443</accession>
<reference evidence="1 2" key="1">
    <citation type="submission" date="2015-01" db="EMBL/GenBank/DDBJ databases">
        <title>Genome Sequencing of Rickettsiales.</title>
        <authorList>
            <person name="Daugherty S.C."/>
            <person name="Su Q."/>
            <person name="Abolude K."/>
            <person name="Beier-Sexton M."/>
            <person name="Carlyon J.A."/>
            <person name="Carter R."/>
            <person name="Day N.P."/>
            <person name="Dumler S.J."/>
            <person name="Dyachenko V."/>
            <person name="Godinez A."/>
            <person name="Kurtti T.J."/>
            <person name="Lichay M."/>
            <person name="Mullins K.E."/>
            <person name="Ott S."/>
            <person name="Pappas-Brown V."/>
            <person name="Paris D.H."/>
            <person name="Patel P."/>
            <person name="Richards A.L."/>
            <person name="Sadzewicz L."/>
            <person name="Sears K."/>
            <person name="Seidman D."/>
            <person name="Sengamalay N."/>
            <person name="Stenos J."/>
            <person name="Tallon L.J."/>
            <person name="Vincent G."/>
            <person name="Fraser C.M."/>
            <person name="Munderloh U."/>
            <person name="Dunning-Hotopp J.C."/>
        </authorList>
    </citation>
    <scope>NUCLEOTIDE SEQUENCE [LARGE SCALE GENOMIC DNA]</scope>
    <source>
        <strain evidence="1 2">CRT53-1</strain>
    </source>
</reference>
<comment type="caution">
    <text evidence="1">The sequence shown here is derived from an EMBL/GenBank/DDBJ whole genome shotgun (WGS) entry which is preliminary data.</text>
</comment>
<gene>
    <name evidence="1" type="ORF">APHCRT_0690</name>
</gene>
<proteinExistence type="predicted"/>
<organism evidence="1 2">
    <name type="scientific">Anaplasma phagocytophilum str. CRT53-1</name>
    <dbReference type="NCBI Taxonomy" id="1359157"/>
    <lineage>
        <taxon>Bacteria</taxon>
        <taxon>Pseudomonadati</taxon>
        <taxon>Pseudomonadota</taxon>
        <taxon>Alphaproteobacteria</taxon>
        <taxon>Rickettsiales</taxon>
        <taxon>Anaplasmataceae</taxon>
        <taxon>Anaplasma</taxon>
        <taxon>phagocytophilum group</taxon>
    </lineage>
</organism>
<dbReference type="PATRIC" id="fig|1359157.3.peg.373"/>
<dbReference type="Proteomes" id="UP000033722">
    <property type="component" value="Unassembled WGS sequence"/>
</dbReference>
<evidence type="ECO:0000313" key="1">
    <source>
        <dbReference type="EMBL" id="KJV86219.1"/>
    </source>
</evidence>
<evidence type="ECO:0000313" key="2">
    <source>
        <dbReference type="Proteomes" id="UP000033722"/>
    </source>
</evidence>